<organism evidence="4 5">
    <name type="scientific">Paractinoplanes tereljensis</name>
    <dbReference type="NCBI Taxonomy" id="571912"/>
    <lineage>
        <taxon>Bacteria</taxon>
        <taxon>Bacillati</taxon>
        <taxon>Actinomycetota</taxon>
        <taxon>Actinomycetes</taxon>
        <taxon>Micromonosporales</taxon>
        <taxon>Micromonosporaceae</taxon>
        <taxon>Paractinoplanes</taxon>
    </lineage>
</organism>
<evidence type="ECO:0000313" key="5">
    <source>
        <dbReference type="Proteomes" id="UP000623608"/>
    </source>
</evidence>
<dbReference type="RefSeq" id="WP_203814333.1">
    <property type="nucleotide sequence ID" value="NZ_BOMY01000061.1"/>
</dbReference>
<dbReference type="Pfam" id="PF20014">
    <property type="entry name" value="GAP1-M"/>
    <property type="match status" value="1"/>
</dbReference>
<keyword evidence="5" id="KW-1185">Reference proteome</keyword>
<proteinExistence type="predicted"/>
<feature type="domain" description="GTPase-associated protein 1-like C-terminal" evidence="3">
    <location>
        <begin position="281"/>
        <end position="777"/>
    </location>
</feature>
<sequence length="815" mass="86654">MAFGQLYYTSCVTGLAGAPGFQFAAVSDGLGPDVLDRVESLTAYQAPRAVTVAGAAGLPDAPVNLCFSPGTDTVIARVAYVGTDYSGRPGNYFAHALVTRDPTADLGGVLPIELWDAPCWVDTPGGGTRLPDLPGPPAPGPLNRAAVGEFLHDPVRAALLPALLTAADDAVHRGSRRVVLIAETSTEVAAWIAALGYLLPPDTTGLLSFATYEHDPQYGRTHVAGTLPGGGSRLDGVAGTLHLFDLTTGRATDVVVHPLARILAQLEVSDAAPAWQRAIRLSAGDERTFDDWLPVVAAALTTWPSGPERARDQPAEVAAWLAVHAARLGRADVEELGTATLVQLTVGPIVADRRTADALAGLARAAEAAGVPDLLAQIEIRTVDVVVASPAPVLPEMVLRTDDGRRHAAITLSGHLAAVPATTALLLLDWAVTAGIPIEDADVRQAGELTIGPGLLLGSTGPAAHRSFADRPALRAGVVRYLGAVGLEELDRMAAAFQGGLADVLGPELEQAGPAVRQALAVARVRAGTLDPAAGLGAVLDAAGREPPDERVLDLLFPDRRWTAAEALRVLDALGERRVTTPPVVRRLSETVAAEPAPAAWPEHTELCSRLARSAALPLLAEPARRRVEVFRAADDWVDQLRRAGKDRAGLLVALRQWFGELGPDDQRRVEAVLMGRIDKLKATDRGDLIRTLPGLRRAYCRMTVAELGDRNVELGRVTAAMRTLRHLDRPEPSRATGAAATELDTALRRAVGGRSRRWQARLIEHAEHESAPETAAFIRRWYKHAPPTMLDRLFRRRGTPDGMPIDASTERKAF</sequence>
<dbReference type="EMBL" id="BOMY01000061">
    <property type="protein sequence ID" value="GIF26534.1"/>
    <property type="molecule type" value="Genomic_DNA"/>
</dbReference>
<reference evidence="4" key="1">
    <citation type="submission" date="2021-01" db="EMBL/GenBank/DDBJ databases">
        <title>Whole genome shotgun sequence of Actinoplanes tereljensis NBRC 105297.</title>
        <authorList>
            <person name="Komaki H."/>
            <person name="Tamura T."/>
        </authorList>
    </citation>
    <scope>NUCLEOTIDE SEQUENCE</scope>
    <source>
        <strain evidence="4">NBRC 105297</strain>
    </source>
</reference>
<feature type="domain" description="GTPase-associated protein 1 N-terminal" evidence="1">
    <location>
        <begin position="3"/>
        <end position="134"/>
    </location>
</feature>
<dbReference type="AlphaFoldDB" id="A0A919NZ76"/>
<evidence type="ECO:0000313" key="4">
    <source>
        <dbReference type="EMBL" id="GIF26534.1"/>
    </source>
</evidence>
<accession>A0A919NZ76</accession>
<name>A0A919NZ76_9ACTN</name>
<evidence type="ECO:0000259" key="1">
    <source>
        <dbReference type="Pfam" id="PF20013"/>
    </source>
</evidence>
<dbReference type="Proteomes" id="UP000623608">
    <property type="component" value="Unassembled WGS sequence"/>
</dbReference>
<protein>
    <submittedName>
        <fullName evidence="4">Uncharacterized protein</fullName>
    </submittedName>
</protein>
<dbReference type="Pfam" id="PF20013">
    <property type="entry name" value="GAP1-N2"/>
    <property type="match status" value="1"/>
</dbReference>
<evidence type="ECO:0000259" key="2">
    <source>
        <dbReference type="Pfam" id="PF20014"/>
    </source>
</evidence>
<comment type="caution">
    <text evidence="4">The sequence shown here is derived from an EMBL/GenBank/DDBJ whole genome shotgun (WGS) entry which is preliminary data.</text>
</comment>
<gene>
    <name evidence="4" type="ORF">Ate02nite_92640</name>
</gene>
<feature type="domain" description="GTPase-associated protein 1 middle" evidence="2">
    <location>
        <begin position="149"/>
        <end position="247"/>
    </location>
</feature>
<dbReference type="InterPro" id="IPR045402">
    <property type="entry name" value="GAP1-N2"/>
</dbReference>
<evidence type="ECO:0000259" key="3">
    <source>
        <dbReference type="Pfam" id="PF20052"/>
    </source>
</evidence>
<dbReference type="InterPro" id="IPR049532">
    <property type="entry name" value="GAP1-like_C"/>
</dbReference>
<dbReference type="Pfam" id="PF20052">
    <property type="entry name" value="GAP1-C"/>
    <property type="match status" value="1"/>
</dbReference>
<dbReference type="InterPro" id="IPR045401">
    <property type="entry name" value="GAP1-M"/>
</dbReference>